<feature type="transmembrane region" description="Helical" evidence="1">
    <location>
        <begin position="239"/>
        <end position="257"/>
    </location>
</feature>
<comment type="caution">
    <text evidence="2">The sequence shown here is derived from an EMBL/GenBank/DDBJ whole genome shotgun (WGS) entry which is preliminary data.</text>
</comment>
<keyword evidence="1" id="KW-0812">Transmembrane</keyword>
<reference evidence="2" key="1">
    <citation type="submission" date="2019-12" db="EMBL/GenBank/DDBJ databases">
        <title>Genome sequencing and annotation of Brassica cretica.</title>
        <authorList>
            <person name="Studholme D.J."/>
            <person name="Sarris P.F."/>
        </authorList>
    </citation>
    <scope>NUCLEOTIDE SEQUENCE</scope>
    <source>
        <strain evidence="2">PFS-001/15</strain>
        <tissue evidence="2">Leaf</tissue>
    </source>
</reference>
<gene>
    <name evidence="2" type="ORF">F2Q68_00004917</name>
</gene>
<evidence type="ECO:0000313" key="3">
    <source>
        <dbReference type="Proteomes" id="UP000712281"/>
    </source>
</evidence>
<evidence type="ECO:0000313" key="2">
    <source>
        <dbReference type="EMBL" id="KAF2578426.1"/>
    </source>
</evidence>
<keyword evidence="1" id="KW-0472">Membrane</keyword>
<dbReference type="Proteomes" id="UP000712281">
    <property type="component" value="Unassembled WGS sequence"/>
</dbReference>
<feature type="transmembrane region" description="Helical" evidence="1">
    <location>
        <begin position="269"/>
        <end position="288"/>
    </location>
</feature>
<dbReference type="EMBL" id="QGKW02001660">
    <property type="protein sequence ID" value="KAF2578426.1"/>
    <property type="molecule type" value="Genomic_DNA"/>
</dbReference>
<feature type="transmembrane region" description="Helical" evidence="1">
    <location>
        <begin position="51"/>
        <end position="70"/>
    </location>
</feature>
<evidence type="ECO:0000256" key="1">
    <source>
        <dbReference type="SAM" id="Phobius"/>
    </source>
</evidence>
<name>A0A8S9JAR0_BRACR</name>
<feature type="transmembrane region" description="Helical" evidence="1">
    <location>
        <begin position="82"/>
        <end position="104"/>
    </location>
</feature>
<sequence length="322" mass="34739">MFILRRVLLSPRSSCLLPRFSPDWFARASLSGDSLSVLGGRPESRMSGMTFGLVELAVGVILVLVPGPGVSGGLSLFEIQSVVVLALDVFSLVVDILVVSRAFLFRGRLLRVVLLGEDFHLLFHYDEPCELVCVGCGGSWPAFQPAPPVLPNRGFLLPWSWVFRRTRPAERTGFAFFLGGCQHRRPRGGRFSAVGCAPGLSVSSGFWPEEALSACAAQLSRVSKSSLLPLRGHVLPRRALLLAFAVKANIFFIWSSTTVSAVTVDTFPAGVLSALASMGVPSCVRGCVVRREIDPYPPLLLAPNCGNQNSHRRVLLIGGKPS</sequence>
<dbReference type="AlphaFoldDB" id="A0A8S9JAR0"/>
<protein>
    <submittedName>
        <fullName evidence="2">Uncharacterized protein</fullName>
    </submittedName>
</protein>
<proteinExistence type="predicted"/>
<keyword evidence="1" id="KW-1133">Transmembrane helix</keyword>
<organism evidence="2 3">
    <name type="scientific">Brassica cretica</name>
    <name type="common">Mustard</name>
    <dbReference type="NCBI Taxonomy" id="69181"/>
    <lineage>
        <taxon>Eukaryota</taxon>
        <taxon>Viridiplantae</taxon>
        <taxon>Streptophyta</taxon>
        <taxon>Embryophyta</taxon>
        <taxon>Tracheophyta</taxon>
        <taxon>Spermatophyta</taxon>
        <taxon>Magnoliopsida</taxon>
        <taxon>eudicotyledons</taxon>
        <taxon>Gunneridae</taxon>
        <taxon>Pentapetalae</taxon>
        <taxon>rosids</taxon>
        <taxon>malvids</taxon>
        <taxon>Brassicales</taxon>
        <taxon>Brassicaceae</taxon>
        <taxon>Brassiceae</taxon>
        <taxon>Brassica</taxon>
    </lineage>
</organism>
<accession>A0A8S9JAR0</accession>